<dbReference type="PANTHER" id="PTHR33734">
    <property type="entry name" value="LYSM DOMAIN-CONTAINING GPI-ANCHORED PROTEIN 2"/>
    <property type="match status" value="1"/>
</dbReference>
<dbReference type="OrthoDB" id="2241791at2"/>
<dbReference type="InterPro" id="IPR018392">
    <property type="entry name" value="LysM"/>
</dbReference>
<dbReference type="RefSeq" id="WP_039677742.1">
    <property type="nucleotide sequence ID" value="NZ_JWIY01000004.1"/>
</dbReference>
<name>A0A0C1HTD7_STRCV</name>
<evidence type="ECO:0000313" key="3">
    <source>
        <dbReference type="EMBL" id="KIC77343.1"/>
    </source>
</evidence>
<dbReference type="InterPro" id="IPR008258">
    <property type="entry name" value="Transglycosylase_SLT_dom_1"/>
</dbReference>
<feature type="signal peptide" evidence="1">
    <location>
        <begin position="1"/>
        <end position="26"/>
    </location>
</feature>
<dbReference type="AlphaFoldDB" id="A0A0C1HTD7"/>
<dbReference type="SMART" id="SM00257">
    <property type="entry name" value="LysM"/>
    <property type="match status" value="1"/>
</dbReference>
<feature type="domain" description="LysM" evidence="2">
    <location>
        <begin position="27"/>
        <end position="71"/>
    </location>
</feature>
<evidence type="ECO:0000313" key="4">
    <source>
        <dbReference type="Proteomes" id="UP000031339"/>
    </source>
</evidence>
<sequence>MKSMKLTLSGLLTAVAFFTTGTIASAESYTVKSGDTLSEIAKEKNTSVEKLVELNKIKNPDLIKVGQILELDEENLSAGSTEAATEEAVTYEDVTYNAPAASTTYSQPATANHSSNVVLSNGNTAGATGAYAAARMAELTGVPASTWEQIIARESNGQVNAYNPSGASGLFQTMPGWGSTATVDDQIQAAYRAYSAQGLSAWNY</sequence>
<gene>
    <name evidence="3" type="ORF">RN79_08740</name>
</gene>
<dbReference type="SUPFAM" id="SSF54106">
    <property type="entry name" value="LysM domain"/>
    <property type="match status" value="1"/>
</dbReference>
<comment type="caution">
    <text evidence="3">The sequence shown here is derived from an EMBL/GenBank/DDBJ whole genome shotgun (WGS) entry which is preliminary data.</text>
</comment>
<accession>A0A0C1HTD7</accession>
<keyword evidence="1" id="KW-0732">Signal</keyword>
<dbReference type="STRING" id="862969.SCI_1918"/>
<reference evidence="3 4" key="1">
    <citation type="submission" date="2014-12" db="EMBL/GenBank/DDBJ databases">
        <title>Partial genome sequence of Streptococcus constellatus KCOM 1650 (= ChDC B144).</title>
        <authorList>
            <person name="Kook J.-K."/>
            <person name="Park S.-N."/>
            <person name="Lim Y.K."/>
            <person name="Jo E."/>
        </authorList>
    </citation>
    <scope>NUCLEOTIDE SEQUENCE [LARGE SCALE GENOMIC DNA]</scope>
    <source>
        <strain evidence="3 4">KCOM 1650</strain>
    </source>
</reference>
<dbReference type="SUPFAM" id="SSF53955">
    <property type="entry name" value="Lysozyme-like"/>
    <property type="match status" value="1"/>
</dbReference>
<feature type="chain" id="PRO_5002133297" evidence="1">
    <location>
        <begin position="27"/>
        <end position="204"/>
    </location>
</feature>
<evidence type="ECO:0000256" key="1">
    <source>
        <dbReference type="SAM" id="SignalP"/>
    </source>
</evidence>
<evidence type="ECO:0000259" key="2">
    <source>
        <dbReference type="PROSITE" id="PS51782"/>
    </source>
</evidence>
<protein>
    <submittedName>
        <fullName evidence="3">Peptidoglycan-binding protein</fullName>
    </submittedName>
</protein>
<dbReference type="EMBL" id="JWIY01000004">
    <property type="protein sequence ID" value="KIC77343.1"/>
    <property type="molecule type" value="Genomic_DNA"/>
</dbReference>
<dbReference type="Proteomes" id="UP000031339">
    <property type="component" value="Unassembled WGS sequence"/>
</dbReference>
<dbReference type="Pfam" id="PF01464">
    <property type="entry name" value="SLT"/>
    <property type="match status" value="1"/>
</dbReference>
<dbReference type="Gene3D" id="1.10.530.10">
    <property type="match status" value="1"/>
</dbReference>
<dbReference type="PROSITE" id="PS51782">
    <property type="entry name" value="LYSM"/>
    <property type="match status" value="1"/>
</dbReference>
<dbReference type="Gene3D" id="3.10.350.10">
    <property type="entry name" value="LysM domain"/>
    <property type="match status" value="1"/>
</dbReference>
<dbReference type="eggNOG" id="COG1388">
    <property type="taxonomic scope" value="Bacteria"/>
</dbReference>
<proteinExistence type="predicted"/>
<organism evidence="3 4">
    <name type="scientific">Streptococcus constellatus</name>
    <dbReference type="NCBI Taxonomy" id="76860"/>
    <lineage>
        <taxon>Bacteria</taxon>
        <taxon>Bacillati</taxon>
        <taxon>Bacillota</taxon>
        <taxon>Bacilli</taxon>
        <taxon>Lactobacillales</taxon>
        <taxon>Streptococcaceae</taxon>
        <taxon>Streptococcus</taxon>
        <taxon>Streptococcus anginosus group</taxon>
    </lineage>
</organism>
<dbReference type="CDD" id="cd00118">
    <property type="entry name" value="LysM"/>
    <property type="match status" value="1"/>
</dbReference>
<dbReference type="PANTHER" id="PTHR33734:SF22">
    <property type="entry name" value="MEMBRANE-BOUND LYTIC MUREIN TRANSGLYCOSYLASE D"/>
    <property type="match status" value="1"/>
</dbReference>
<dbReference type="InterPro" id="IPR023346">
    <property type="entry name" value="Lysozyme-like_dom_sf"/>
</dbReference>
<dbReference type="Pfam" id="PF01476">
    <property type="entry name" value="LysM"/>
    <property type="match status" value="1"/>
</dbReference>
<dbReference type="InterPro" id="IPR036779">
    <property type="entry name" value="LysM_dom_sf"/>
</dbReference>
<dbReference type="eggNOG" id="COG0741">
    <property type="taxonomic scope" value="Bacteria"/>
</dbReference>